<keyword evidence="13 14" id="KW-0998">Cell outer membrane</keyword>
<gene>
    <name evidence="18" type="ORF">FIA58_014620</name>
</gene>
<organism evidence="18 19">
    <name type="scientific">Flavobacterium jejuense</name>
    <dbReference type="NCBI Taxonomy" id="1544455"/>
    <lineage>
        <taxon>Bacteria</taxon>
        <taxon>Pseudomonadati</taxon>
        <taxon>Bacteroidota</taxon>
        <taxon>Flavobacteriia</taxon>
        <taxon>Flavobacteriales</taxon>
        <taxon>Flavobacteriaceae</taxon>
        <taxon>Flavobacterium</taxon>
    </lineage>
</organism>
<keyword evidence="6 14" id="KW-0812">Transmembrane</keyword>
<evidence type="ECO:0000256" key="11">
    <source>
        <dbReference type="ARBA" id="ARBA00023136"/>
    </source>
</evidence>
<comment type="caution">
    <text evidence="18">The sequence shown here is derived from an EMBL/GenBank/DDBJ whole genome shotgun (WGS) entry which is preliminary data.</text>
</comment>
<evidence type="ECO:0000256" key="2">
    <source>
        <dbReference type="ARBA" id="ARBA00009810"/>
    </source>
</evidence>
<dbReference type="NCBIfam" id="TIGR01783">
    <property type="entry name" value="TonB-siderophor"/>
    <property type="match status" value="1"/>
</dbReference>
<evidence type="ECO:0000259" key="16">
    <source>
        <dbReference type="Pfam" id="PF00593"/>
    </source>
</evidence>
<evidence type="ECO:0000256" key="15">
    <source>
        <dbReference type="RuleBase" id="RU003357"/>
    </source>
</evidence>
<evidence type="ECO:0000259" key="17">
    <source>
        <dbReference type="Pfam" id="PF07715"/>
    </source>
</evidence>
<evidence type="ECO:0000313" key="19">
    <source>
        <dbReference type="Proteomes" id="UP000817854"/>
    </source>
</evidence>
<dbReference type="InterPro" id="IPR039426">
    <property type="entry name" value="TonB-dep_rcpt-like"/>
</dbReference>
<evidence type="ECO:0000256" key="9">
    <source>
        <dbReference type="ARBA" id="ARBA00023065"/>
    </source>
</evidence>
<dbReference type="Pfam" id="PF00593">
    <property type="entry name" value="TonB_dep_Rec_b-barrel"/>
    <property type="match status" value="1"/>
</dbReference>
<dbReference type="CDD" id="cd01347">
    <property type="entry name" value="ligand_gated_channel"/>
    <property type="match status" value="1"/>
</dbReference>
<dbReference type="InterPro" id="IPR036942">
    <property type="entry name" value="Beta-barrel_TonB_sf"/>
</dbReference>
<dbReference type="Gene3D" id="2.170.130.10">
    <property type="entry name" value="TonB-dependent receptor, plug domain"/>
    <property type="match status" value="1"/>
</dbReference>
<keyword evidence="5" id="KW-0410">Iron transport</keyword>
<evidence type="ECO:0000256" key="13">
    <source>
        <dbReference type="ARBA" id="ARBA00023237"/>
    </source>
</evidence>
<evidence type="ECO:0000313" key="18">
    <source>
        <dbReference type="EMBL" id="NHN26916.1"/>
    </source>
</evidence>
<dbReference type="InterPro" id="IPR010105">
    <property type="entry name" value="TonB_sidphr_rcpt"/>
</dbReference>
<sequence length="718" mass="79836">MKKYYIALTSFFFASNAIGQQNEQKEKDSIKTLNEITVTSNYKYAREKSNTVSKMPLKNIENPQVYTVVTNELLKEQVVTNLNDALKNATGITRLWESTGRNGDGAEYYSMRGFSVQPSMVNGLPALTNGNIDPINIDNIEVIKGPSGTLFGSSVISYGGLINLVTKKPNKNFRGELSYNSGTYGMDRITADINIPVKENLAVRVNSAYQNTDSFQDAGYSNSFFIAPSIRFEANEKLTFLINTEIYNSTSANAPMLFLSRYSPLSFSDMELFDRNYKKSFTSNDLTVNNQSFNMQAQALYKLSNTWTSQTVLSRSTTKTNGYYQYLWDLADGNNFSRNIAFVNGVNYTTDIQQNFIGDFKIGSLRNRLIVGLDYYDTTIKNGGSGWVTNGIVSLVEGTDTGDLTQAGTDDLLIGTYSGNTEASQKIFSAYFSDVLNITDRLSVMASLRFDNFGEKTSSDGDDEAKDQIAFSPKFGVVYQIIENKISVFGNYMNGFKNITPQSIYDTQGNLVEIKKFDPEHANQYEFGIKTNLYKDIISATVSYYNINVKNKVTTNPNNPNDVIQGGEVESKGIEVSFTATPTKGLSIIAGFSNNKSEVTKDYFPNNGYLGLRPEEAGPETLINFWANYKISNGSLKGFGIGFGGNYASEYKTLNRSNIGTFELPSYTILNSALSYDANKFNVTLKLNNALNEKYYSGWSTITPQQLRSVIAGLTYKF</sequence>
<protein>
    <submittedName>
        <fullName evidence="18">TonB-dependent siderophore receptor</fullName>
    </submittedName>
</protein>
<name>A0ABX0ITQ4_9FLAO</name>
<feature type="domain" description="TonB-dependent receptor-like beta-barrel" evidence="16">
    <location>
        <begin position="275"/>
        <end position="689"/>
    </location>
</feature>
<accession>A0ABX0ITQ4</accession>
<evidence type="ECO:0000256" key="1">
    <source>
        <dbReference type="ARBA" id="ARBA00004571"/>
    </source>
</evidence>
<dbReference type="Gene3D" id="2.40.170.20">
    <property type="entry name" value="TonB-dependent receptor, beta-barrel domain"/>
    <property type="match status" value="1"/>
</dbReference>
<dbReference type="Pfam" id="PF07715">
    <property type="entry name" value="Plug"/>
    <property type="match status" value="1"/>
</dbReference>
<keyword evidence="10 15" id="KW-0798">TonB box</keyword>
<reference evidence="18 19" key="2">
    <citation type="submission" date="2020-02" db="EMBL/GenBank/DDBJ databases">
        <title>Flavobacterium profundi sp. nov., isolated from a deep-sea seamount.</title>
        <authorList>
            <person name="Zhang D.-C."/>
        </authorList>
    </citation>
    <scope>NUCLEOTIDE SEQUENCE [LARGE SCALE GENOMIC DNA]</scope>
    <source>
        <strain evidence="18 19">EC11</strain>
    </source>
</reference>
<evidence type="ECO:0000256" key="3">
    <source>
        <dbReference type="ARBA" id="ARBA00022448"/>
    </source>
</evidence>
<feature type="domain" description="TonB-dependent receptor plug" evidence="17">
    <location>
        <begin position="60"/>
        <end position="154"/>
    </location>
</feature>
<evidence type="ECO:0000256" key="6">
    <source>
        <dbReference type="ARBA" id="ARBA00022692"/>
    </source>
</evidence>
<keyword evidence="11 14" id="KW-0472">Membrane</keyword>
<dbReference type="EMBL" id="VEVQ02000009">
    <property type="protein sequence ID" value="NHN26916.1"/>
    <property type="molecule type" value="Genomic_DNA"/>
</dbReference>
<keyword evidence="19" id="KW-1185">Reference proteome</keyword>
<dbReference type="Proteomes" id="UP000817854">
    <property type="component" value="Unassembled WGS sequence"/>
</dbReference>
<evidence type="ECO:0000256" key="12">
    <source>
        <dbReference type="ARBA" id="ARBA00023170"/>
    </source>
</evidence>
<evidence type="ECO:0000256" key="8">
    <source>
        <dbReference type="ARBA" id="ARBA00023004"/>
    </source>
</evidence>
<keyword evidence="8" id="KW-0408">Iron</keyword>
<dbReference type="InterPro" id="IPR000531">
    <property type="entry name" value="Beta-barrel_TonB"/>
</dbReference>
<evidence type="ECO:0000256" key="7">
    <source>
        <dbReference type="ARBA" id="ARBA00022729"/>
    </source>
</evidence>
<keyword evidence="4 14" id="KW-1134">Transmembrane beta strand</keyword>
<evidence type="ECO:0000256" key="14">
    <source>
        <dbReference type="PROSITE-ProRule" id="PRU01360"/>
    </source>
</evidence>
<proteinExistence type="inferred from homology"/>
<keyword evidence="3 14" id="KW-0813">Transport</keyword>
<evidence type="ECO:0000256" key="10">
    <source>
        <dbReference type="ARBA" id="ARBA00023077"/>
    </source>
</evidence>
<evidence type="ECO:0000256" key="4">
    <source>
        <dbReference type="ARBA" id="ARBA00022452"/>
    </source>
</evidence>
<dbReference type="PROSITE" id="PS52016">
    <property type="entry name" value="TONB_DEPENDENT_REC_3"/>
    <property type="match status" value="1"/>
</dbReference>
<comment type="similarity">
    <text evidence="2 14 15">Belongs to the TonB-dependent receptor family.</text>
</comment>
<keyword evidence="12 18" id="KW-0675">Receptor</keyword>
<dbReference type="InterPro" id="IPR037066">
    <property type="entry name" value="Plug_dom_sf"/>
</dbReference>
<dbReference type="RefSeq" id="WP_140963228.1">
    <property type="nucleotide sequence ID" value="NZ_VEVQ02000009.1"/>
</dbReference>
<dbReference type="PANTHER" id="PTHR32552:SF68">
    <property type="entry name" value="FERRICHROME OUTER MEMBRANE TRANSPORTER_PHAGE RECEPTOR"/>
    <property type="match status" value="1"/>
</dbReference>
<dbReference type="PANTHER" id="PTHR32552">
    <property type="entry name" value="FERRICHROME IRON RECEPTOR-RELATED"/>
    <property type="match status" value="1"/>
</dbReference>
<evidence type="ECO:0000256" key="5">
    <source>
        <dbReference type="ARBA" id="ARBA00022496"/>
    </source>
</evidence>
<dbReference type="SUPFAM" id="SSF56935">
    <property type="entry name" value="Porins"/>
    <property type="match status" value="1"/>
</dbReference>
<keyword evidence="7" id="KW-0732">Signal</keyword>
<comment type="subcellular location">
    <subcellularLocation>
        <location evidence="1 14">Cell outer membrane</location>
        <topology evidence="1 14">Multi-pass membrane protein</topology>
    </subcellularLocation>
</comment>
<reference evidence="19" key="1">
    <citation type="submission" date="2019-05" db="EMBL/GenBank/DDBJ databases">
        <title>Flavobacterium profundi sp. nov., isolated from a deep-sea seamount.</title>
        <authorList>
            <person name="Zhang D.-C."/>
        </authorList>
    </citation>
    <scope>NUCLEOTIDE SEQUENCE [LARGE SCALE GENOMIC DNA]</scope>
    <source>
        <strain evidence="19">EC11</strain>
    </source>
</reference>
<dbReference type="InterPro" id="IPR012910">
    <property type="entry name" value="Plug_dom"/>
</dbReference>
<keyword evidence="9" id="KW-0406">Ion transport</keyword>